<dbReference type="PANTHER" id="PTHR44140:SF2">
    <property type="entry name" value="LD25575P"/>
    <property type="match status" value="1"/>
</dbReference>
<dbReference type="GO" id="GO:0051087">
    <property type="term" value="F:protein-folding chaperone binding"/>
    <property type="evidence" value="ECO:0007669"/>
    <property type="project" value="TreeGrafter"/>
</dbReference>
<proteinExistence type="predicted"/>
<comment type="subcellular location">
    <subcellularLocation>
        <location evidence="1">Endoplasmic reticulum</location>
    </subcellularLocation>
</comment>
<protein>
    <recommendedName>
        <fullName evidence="4">J domain-containing protein</fullName>
    </recommendedName>
</protein>
<accession>A0A482WX78</accession>
<dbReference type="SMR" id="A0A482WX78"/>
<dbReference type="InterPro" id="IPR036869">
    <property type="entry name" value="J_dom_sf"/>
</dbReference>
<reference evidence="5 6" key="1">
    <citation type="journal article" date="2017" name="Gigascience">
        <title>Genome sequence of the small brown planthopper, Laodelphax striatellus.</title>
        <authorList>
            <person name="Zhu J."/>
            <person name="Jiang F."/>
            <person name="Wang X."/>
            <person name="Yang P."/>
            <person name="Bao Y."/>
            <person name="Zhao W."/>
            <person name="Wang W."/>
            <person name="Lu H."/>
            <person name="Wang Q."/>
            <person name="Cui N."/>
            <person name="Li J."/>
            <person name="Chen X."/>
            <person name="Luo L."/>
            <person name="Yu J."/>
            <person name="Kang L."/>
            <person name="Cui F."/>
        </authorList>
    </citation>
    <scope>NUCLEOTIDE SEQUENCE [LARGE SCALE GENOMIC DNA]</scope>
    <source>
        <strain evidence="5">Lst14</strain>
    </source>
</reference>
<evidence type="ECO:0000256" key="3">
    <source>
        <dbReference type="ARBA" id="ARBA00022824"/>
    </source>
</evidence>
<keyword evidence="3" id="KW-0256">Endoplasmic reticulum</keyword>
<dbReference type="InParanoid" id="A0A482WX78"/>
<keyword evidence="2" id="KW-0732">Signal</keyword>
<dbReference type="STRING" id="195883.A0A482WX78"/>
<evidence type="ECO:0000259" key="4">
    <source>
        <dbReference type="PROSITE" id="PS50076"/>
    </source>
</evidence>
<dbReference type="EMBL" id="QKKF02022870">
    <property type="protein sequence ID" value="RZF37902.1"/>
    <property type="molecule type" value="Genomic_DNA"/>
</dbReference>
<feature type="domain" description="J" evidence="4">
    <location>
        <begin position="26"/>
        <end position="93"/>
    </location>
</feature>
<evidence type="ECO:0000256" key="2">
    <source>
        <dbReference type="ARBA" id="ARBA00022729"/>
    </source>
</evidence>
<dbReference type="SUPFAM" id="SSF46565">
    <property type="entry name" value="Chaperone J-domain"/>
    <property type="match status" value="1"/>
</dbReference>
<dbReference type="GO" id="GO:0005783">
    <property type="term" value="C:endoplasmic reticulum"/>
    <property type="evidence" value="ECO:0007669"/>
    <property type="project" value="UniProtKB-SubCell"/>
</dbReference>
<keyword evidence="6" id="KW-1185">Reference proteome</keyword>
<sequence>MDSFKKSERRLVESAENAKTNRKKKNYYKILGVKKTATKKEIVKAYRKAAQRGIRIISRRETRRKKPKKMFIDIAAAKEVLNNEEKRKNSTWR</sequence>
<dbReference type="Proteomes" id="UP000291343">
    <property type="component" value="Unassembled WGS sequence"/>
</dbReference>
<organism evidence="5 6">
    <name type="scientific">Laodelphax striatellus</name>
    <name type="common">Small brown planthopper</name>
    <name type="synonym">Delphax striatella</name>
    <dbReference type="NCBI Taxonomy" id="195883"/>
    <lineage>
        <taxon>Eukaryota</taxon>
        <taxon>Metazoa</taxon>
        <taxon>Ecdysozoa</taxon>
        <taxon>Arthropoda</taxon>
        <taxon>Hexapoda</taxon>
        <taxon>Insecta</taxon>
        <taxon>Pterygota</taxon>
        <taxon>Neoptera</taxon>
        <taxon>Paraneoptera</taxon>
        <taxon>Hemiptera</taxon>
        <taxon>Auchenorrhyncha</taxon>
        <taxon>Fulgoroidea</taxon>
        <taxon>Delphacidae</taxon>
        <taxon>Criomorphinae</taxon>
        <taxon>Laodelphax</taxon>
    </lineage>
</organism>
<dbReference type="GO" id="GO:0034975">
    <property type="term" value="P:protein folding in endoplasmic reticulum"/>
    <property type="evidence" value="ECO:0007669"/>
    <property type="project" value="TreeGrafter"/>
</dbReference>
<dbReference type="AlphaFoldDB" id="A0A482WX78"/>
<dbReference type="SMART" id="SM00271">
    <property type="entry name" value="DnaJ"/>
    <property type="match status" value="1"/>
</dbReference>
<dbReference type="OrthoDB" id="1726119at2759"/>
<gene>
    <name evidence="5" type="ORF">LSTR_LSTR016607</name>
</gene>
<evidence type="ECO:0000313" key="5">
    <source>
        <dbReference type="EMBL" id="RZF37902.1"/>
    </source>
</evidence>
<name>A0A482WX78_LAOST</name>
<dbReference type="PROSITE" id="PS50076">
    <property type="entry name" value="DNAJ_2"/>
    <property type="match status" value="1"/>
</dbReference>
<comment type="caution">
    <text evidence="5">The sequence shown here is derived from an EMBL/GenBank/DDBJ whole genome shotgun (WGS) entry which is preliminary data.</text>
</comment>
<dbReference type="InterPro" id="IPR051727">
    <property type="entry name" value="DnaJ_C3_Co-chaperones"/>
</dbReference>
<evidence type="ECO:0000313" key="6">
    <source>
        <dbReference type="Proteomes" id="UP000291343"/>
    </source>
</evidence>
<dbReference type="Gene3D" id="1.10.287.110">
    <property type="entry name" value="DnaJ domain"/>
    <property type="match status" value="1"/>
</dbReference>
<evidence type="ECO:0000256" key="1">
    <source>
        <dbReference type="ARBA" id="ARBA00004240"/>
    </source>
</evidence>
<dbReference type="PANTHER" id="PTHR44140">
    <property type="entry name" value="LD25575P"/>
    <property type="match status" value="1"/>
</dbReference>
<dbReference type="CDD" id="cd06257">
    <property type="entry name" value="DnaJ"/>
    <property type="match status" value="1"/>
</dbReference>
<dbReference type="InterPro" id="IPR001623">
    <property type="entry name" value="DnaJ_domain"/>
</dbReference>
<dbReference type="GO" id="GO:0051787">
    <property type="term" value="F:misfolded protein binding"/>
    <property type="evidence" value="ECO:0007669"/>
    <property type="project" value="TreeGrafter"/>
</dbReference>
<dbReference type="PRINTS" id="PR00625">
    <property type="entry name" value="JDOMAIN"/>
</dbReference>
<dbReference type="Pfam" id="PF00226">
    <property type="entry name" value="DnaJ"/>
    <property type="match status" value="1"/>
</dbReference>